<dbReference type="SUPFAM" id="SSF69819">
    <property type="entry name" value="MTH1598-like"/>
    <property type="match status" value="1"/>
</dbReference>
<dbReference type="PANTHER" id="PTHR12682">
    <property type="entry name" value="ARCHEASE"/>
    <property type="match status" value="1"/>
</dbReference>
<evidence type="ECO:0000256" key="2">
    <source>
        <dbReference type="ARBA" id="ARBA00022694"/>
    </source>
</evidence>
<dbReference type="InterPro" id="IPR023572">
    <property type="entry name" value="Archease_dom"/>
</dbReference>
<dbReference type="Gene3D" id="3.55.10.10">
    <property type="entry name" value="Archease domain"/>
    <property type="match status" value="1"/>
</dbReference>
<dbReference type="GO" id="GO:0006388">
    <property type="term" value="P:tRNA splicing, via endonucleolytic cleavage and ligation"/>
    <property type="evidence" value="ECO:0007669"/>
    <property type="project" value="UniProtKB-UniRule"/>
</dbReference>
<dbReference type="InterPro" id="IPR022952">
    <property type="entry name" value="Archease_arc"/>
</dbReference>
<dbReference type="RefSeq" id="WP_042687220.1">
    <property type="nucleotide sequence ID" value="NZ_DUIH01000011.1"/>
</dbReference>
<dbReference type="HAMAP" id="MF_01222">
    <property type="entry name" value="Archease_arch"/>
    <property type="match status" value="1"/>
</dbReference>
<name>A0A832RST4_9EURY</name>
<evidence type="ECO:0000259" key="6">
    <source>
        <dbReference type="Pfam" id="PF01951"/>
    </source>
</evidence>
<accession>A0A832RST4</accession>
<evidence type="ECO:0000256" key="3">
    <source>
        <dbReference type="ARBA" id="ARBA00022723"/>
    </source>
</evidence>
<dbReference type="NCBIfam" id="NF001617">
    <property type="entry name" value="PRK00407.1"/>
    <property type="match status" value="1"/>
</dbReference>
<dbReference type="PANTHER" id="PTHR12682:SF11">
    <property type="entry name" value="PROTEIN ARCHEASE"/>
    <property type="match status" value="1"/>
</dbReference>
<feature type="binding site" evidence="5">
    <location>
        <position position="141"/>
    </location>
    <ligand>
        <name>Ca(2+)</name>
        <dbReference type="ChEBI" id="CHEBI:29108"/>
    </ligand>
</feature>
<evidence type="ECO:0000256" key="1">
    <source>
        <dbReference type="ARBA" id="ARBA00007963"/>
    </source>
</evidence>
<comment type="function">
    <text evidence="5">Activates the tRNA-splicing ligase complex by facilitating the enzymatic turnover of catalytic subunit RtcB. Acts by promoting the guanylylation of RtcB, a key intermediate step in tRNA ligation. Can also alter the NTP specificity of RtcB such that ATP, dGTP or ITP is used efficiently.</text>
</comment>
<evidence type="ECO:0000256" key="5">
    <source>
        <dbReference type="HAMAP-Rule" id="MF_01222"/>
    </source>
</evidence>
<feature type="binding site" evidence="5">
    <location>
        <position position="13"/>
    </location>
    <ligand>
        <name>Ca(2+)</name>
        <dbReference type="ChEBI" id="CHEBI:29108"/>
    </ligand>
</feature>
<keyword evidence="4 5" id="KW-0106">Calcium</keyword>
<dbReference type="InterPro" id="IPR002804">
    <property type="entry name" value="Archease"/>
</dbReference>
<proteinExistence type="inferred from homology"/>
<evidence type="ECO:0000313" key="8">
    <source>
        <dbReference type="Proteomes" id="UP000600363"/>
    </source>
</evidence>
<keyword evidence="2 5" id="KW-0819">tRNA processing</keyword>
<feature type="binding site" evidence="5">
    <location>
        <position position="140"/>
    </location>
    <ligand>
        <name>Ca(2+)</name>
        <dbReference type="ChEBI" id="CHEBI:29108"/>
    </ligand>
</feature>
<dbReference type="AlphaFoldDB" id="A0A832RST4"/>
<gene>
    <name evidence="7" type="ORF">HA299_02695</name>
</gene>
<dbReference type="GO" id="GO:0005509">
    <property type="term" value="F:calcium ion binding"/>
    <property type="evidence" value="ECO:0007669"/>
    <property type="project" value="UniProtKB-UniRule"/>
</dbReference>
<dbReference type="Proteomes" id="UP000600363">
    <property type="component" value="Unassembled WGS sequence"/>
</dbReference>
<evidence type="ECO:0000256" key="4">
    <source>
        <dbReference type="ARBA" id="ARBA00022837"/>
    </source>
</evidence>
<feature type="domain" description="Archease" evidence="6">
    <location>
        <begin position="7"/>
        <end position="141"/>
    </location>
</feature>
<dbReference type="Pfam" id="PF01951">
    <property type="entry name" value="Archease"/>
    <property type="match status" value="1"/>
</dbReference>
<protein>
    <recommendedName>
        <fullName evidence="5">Protein archease</fullName>
    </recommendedName>
</protein>
<sequence>MSGGFLFEEHTADVKFHAFGETLEEAFGNAAMALFETMLDTSCVRPLVSIAVDIEAEDAEALLYDFLSELLLVFDADGMALSEFDVSIERDEKWHLFAKCRGEPFDPSRHHSRTEVKAITFHELSVRRMNGGYELTVVLDI</sequence>
<comment type="caution">
    <text evidence="7">The sequence shown here is derived from an EMBL/GenBank/DDBJ whole genome shotgun (WGS) entry which is preliminary data.</text>
</comment>
<reference evidence="7" key="1">
    <citation type="journal article" date="2020" name="bioRxiv">
        <title>A rank-normalized archaeal taxonomy based on genome phylogeny resolves widespread incomplete and uneven classifications.</title>
        <authorList>
            <person name="Rinke C."/>
            <person name="Chuvochina M."/>
            <person name="Mussig A.J."/>
            <person name="Chaumeil P.-A."/>
            <person name="Waite D.W."/>
            <person name="Whitman W.B."/>
            <person name="Parks D.H."/>
            <person name="Hugenholtz P."/>
        </authorList>
    </citation>
    <scope>NUCLEOTIDE SEQUENCE</scope>
    <source>
        <strain evidence="7">UBA12518</strain>
    </source>
</reference>
<evidence type="ECO:0000313" key="7">
    <source>
        <dbReference type="EMBL" id="HIH69520.1"/>
    </source>
</evidence>
<organism evidence="7 8">
    <name type="scientific">Methermicoccus shengliensis</name>
    <dbReference type="NCBI Taxonomy" id="660064"/>
    <lineage>
        <taxon>Archaea</taxon>
        <taxon>Methanobacteriati</taxon>
        <taxon>Methanobacteriota</taxon>
        <taxon>Stenosarchaea group</taxon>
        <taxon>Methanomicrobia</taxon>
        <taxon>Methanosarcinales</taxon>
        <taxon>Methermicoccaceae</taxon>
        <taxon>Methermicoccus</taxon>
    </lineage>
</organism>
<keyword evidence="3 5" id="KW-0479">Metal-binding</keyword>
<comment type="similarity">
    <text evidence="1 5">Belongs to the archease family.</text>
</comment>
<dbReference type="InterPro" id="IPR036820">
    <property type="entry name" value="Archease_dom_sf"/>
</dbReference>
<dbReference type="EMBL" id="DUIH01000011">
    <property type="protein sequence ID" value="HIH69520.1"/>
    <property type="molecule type" value="Genomic_DNA"/>
</dbReference>